<organism evidence="1 2">
    <name type="scientific">Marine Group III euryarchaeote CG-Bathy1</name>
    <dbReference type="NCBI Taxonomy" id="1889001"/>
    <lineage>
        <taxon>Archaea</taxon>
        <taxon>Methanobacteriati</taxon>
        <taxon>Thermoplasmatota</taxon>
        <taxon>Thermoplasmata</taxon>
        <taxon>Candidatus Thermoprofundales</taxon>
    </lineage>
</organism>
<accession>A0A1J5TF72</accession>
<reference evidence="1 2" key="1">
    <citation type="submission" date="2016-08" db="EMBL/GenBank/DDBJ databases">
        <title>New Insights into Marine Group III Euryarchaeota, from dark to light.</title>
        <authorList>
            <person name="Haro-Moreno J.M."/>
            <person name="Rodriguez-Valera F."/>
            <person name="Lopez-Garcia P."/>
            <person name="Moreira D."/>
            <person name="Martin-Cuadrado A.B."/>
        </authorList>
    </citation>
    <scope>NUCLEOTIDE SEQUENCE [LARGE SCALE GENOMIC DNA]</scope>
    <source>
        <strain evidence="1">CG-Bathy1</strain>
    </source>
</reference>
<dbReference type="EMBL" id="MIYU01000018">
    <property type="protein sequence ID" value="OIR14824.1"/>
    <property type="molecule type" value="Genomic_DNA"/>
</dbReference>
<comment type="caution">
    <text evidence="1">The sequence shown here is derived from an EMBL/GenBank/DDBJ whole genome shotgun (WGS) entry which is preliminary data.</text>
</comment>
<gene>
    <name evidence="1" type="ORF">BEU04_02845</name>
</gene>
<proteinExistence type="predicted"/>
<dbReference type="AlphaFoldDB" id="A0A1J5TF72"/>
<name>A0A1J5TF72_9ARCH</name>
<dbReference type="Proteomes" id="UP000183815">
    <property type="component" value="Unassembled WGS sequence"/>
</dbReference>
<evidence type="ECO:0000313" key="1">
    <source>
        <dbReference type="EMBL" id="OIR14824.1"/>
    </source>
</evidence>
<sequence>MVRVEQVIERLKKVQEDVNDDSLEITIDLLERMRRNISSRSTLQGYLADDKWRDLNWQE</sequence>
<protein>
    <recommendedName>
        <fullName evidence="3">VapB-type antitoxin</fullName>
    </recommendedName>
</protein>
<evidence type="ECO:0000313" key="2">
    <source>
        <dbReference type="Proteomes" id="UP000183815"/>
    </source>
</evidence>
<evidence type="ECO:0008006" key="3">
    <source>
        <dbReference type="Google" id="ProtNLM"/>
    </source>
</evidence>